<feature type="non-terminal residue" evidence="1">
    <location>
        <position position="1"/>
    </location>
</feature>
<dbReference type="Proteomes" id="UP001183881">
    <property type="component" value="Unassembled WGS sequence"/>
</dbReference>
<dbReference type="EMBL" id="JAVRFA010000253">
    <property type="protein sequence ID" value="MDT0399990.1"/>
    <property type="molecule type" value="Genomic_DNA"/>
</dbReference>
<evidence type="ECO:0000313" key="2">
    <source>
        <dbReference type="Proteomes" id="UP001183881"/>
    </source>
</evidence>
<organism evidence="1 2">
    <name type="scientific">Streptomyces edwardsiae</name>
    <dbReference type="NCBI Taxonomy" id="3075527"/>
    <lineage>
        <taxon>Bacteria</taxon>
        <taxon>Bacillati</taxon>
        <taxon>Actinomycetota</taxon>
        <taxon>Actinomycetes</taxon>
        <taxon>Kitasatosporales</taxon>
        <taxon>Streptomycetaceae</taxon>
        <taxon>Streptomyces</taxon>
    </lineage>
</organism>
<gene>
    <name evidence="1" type="ORF">RM705_35610</name>
</gene>
<keyword evidence="2" id="KW-1185">Reference proteome</keyword>
<dbReference type="InterPro" id="IPR023213">
    <property type="entry name" value="CAT-like_dom_sf"/>
</dbReference>
<sequence length="155" mass="16059">FEHRTPAALAAVASALRAEDGADVPVGPLAAWPIAAWLREQGAPLDGFAQSTVLGTPAGTTEARLRAGIGALLDRHDALRLRLSPGWALDIAPRGAVSAADCWRRVDVAGLDREALRTAVEAERAGDGGGFDLEAGVVLRAVWFDAGPGEPGHLL</sequence>
<feature type="non-terminal residue" evidence="1">
    <location>
        <position position="155"/>
    </location>
</feature>
<name>A0ABU2QAI1_9ACTN</name>
<dbReference type="Gene3D" id="3.30.559.10">
    <property type="entry name" value="Chloramphenicol acetyltransferase-like domain"/>
    <property type="match status" value="1"/>
</dbReference>
<reference evidence="2" key="1">
    <citation type="submission" date="2023-07" db="EMBL/GenBank/DDBJ databases">
        <title>30 novel species of actinomycetes from the DSMZ collection.</title>
        <authorList>
            <person name="Nouioui I."/>
        </authorList>
    </citation>
    <scope>NUCLEOTIDE SEQUENCE [LARGE SCALE GENOMIC DNA]</scope>
    <source>
        <strain evidence="2">DSM 41636</strain>
    </source>
</reference>
<accession>A0ABU2QAI1</accession>
<dbReference type="SUPFAM" id="SSF52777">
    <property type="entry name" value="CoA-dependent acyltransferases"/>
    <property type="match status" value="1"/>
</dbReference>
<proteinExistence type="predicted"/>
<comment type="caution">
    <text evidence="1">The sequence shown here is derived from an EMBL/GenBank/DDBJ whole genome shotgun (WGS) entry which is preliminary data.</text>
</comment>
<protein>
    <submittedName>
        <fullName evidence="1">Peptide synthetase</fullName>
    </submittedName>
</protein>
<evidence type="ECO:0000313" key="1">
    <source>
        <dbReference type="EMBL" id="MDT0399990.1"/>
    </source>
</evidence>